<feature type="compositionally biased region" description="Low complexity" evidence="1">
    <location>
        <begin position="359"/>
        <end position="370"/>
    </location>
</feature>
<dbReference type="GO" id="GO:0004843">
    <property type="term" value="F:cysteine-type deubiquitinase activity"/>
    <property type="evidence" value="ECO:0007669"/>
    <property type="project" value="TreeGrafter"/>
</dbReference>
<feature type="compositionally biased region" description="Low complexity" evidence="1">
    <location>
        <begin position="152"/>
        <end position="167"/>
    </location>
</feature>
<feature type="region of interest" description="Disordered" evidence="1">
    <location>
        <begin position="147"/>
        <end position="204"/>
    </location>
</feature>
<dbReference type="PROSITE" id="PS50802">
    <property type="entry name" value="OTU"/>
    <property type="match status" value="1"/>
</dbReference>
<keyword evidence="4" id="KW-1185">Reference proteome</keyword>
<feature type="region of interest" description="Disordered" evidence="1">
    <location>
        <begin position="1"/>
        <end position="31"/>
    </location>
</feature>
<feature type="compositionally biased region" description="Low complexity" evidence="1">
    <location>
        <begin position="393"/>
        <end position="415"/>
    </location>
</feature>
<dbReference type="GO" id="GO:0016579">
    <property type="term" value="P:protein deubiquitination"/>
    <property type="evidence" value="ECO:0007669"/>
    <property type="project" value="TreeGrafter"/>
</dbReference>
<dbReference type="CDD" id="cd22756">
    <property type="entry name" value="OTU_OTUD3-like"/>
    <property type="match status" value="1"/>
</dbReference>
<evidence type="ECO:0000256" key="1">
    <source>
        <dbReference type="SAM" id="MobiDB-lite"/>
    </source>
</evidence>
<gene>
    <name evidence="3" type="ORF">BXZ70DRAFT_999998</name>
</gene>
<feature type="compositionally biased region" description="Basic residues" evidence="1">
    <location>
        <begin position="177"/>
        <end position="189"/>
    </location>
</feature>
<proteinExistence type="predicted"/>
<dbReference type="InterPro" id="IPR038765">
    <property type="entry name" value="Papain-like_cys_pep_sf"/>
</dbReference>
<dbReference type="PANTHER" id="PTHR12419:SF7">
    <property type="entry name" value="OTU DOMAIN-CONTAINING PROTEIN 3"/>
    <property type="match status" value="1"/>
</dbReference>
<dbReference type="Pfam" id="PF02338">
    <property type="entry name" value="OTU"/>
    <property type="match status" value="1"/>
</dbReference>
<feature type="compositionally biased region" description="Low complexity" evidence="1">
    <location>
        <begin position="291"/>
        <end position="300"/>
    </location>
</feature>
<evidence type="ECO:0000313" key="3">
    <source>
        <dbReference type="EMBL" id="KAH8101214.1"/>
    </source>
</evidence>
<evidence type="ECO:0000313" key="4">
    <source>
        <dbReference type="Proteomes" id="UP000813824"/>
    </source>
</evidence>
<name>A0A8K0UPH1_9AGAR</name>
<feature type="compositionally biased region" description="Polar residues" evidence="1">
    <location>
        <begin position="301"/>
        <end position="325"/>
    </location>
</feature>
<feature type="compositionally biased region" description="Low complexity" evidence="1">
    <location>
        <begin position="447"/>
        <end position="456"/>
    </location>
</feature>
<dbReference type="Gene3D" id="3.90.70.80">
    <property type="match status" value="1"/>
</dbReference>
<dbReference type="AlphaFoldDB" id="A0A8K0UPH1"/>
<feature type="domain" description="OTU" evidence="2">
    <location>
        <begin position="44"/>
        <end position="224"/>
    </location>
</feature>
<dbReference type="PANTHER" id="PTHR12419">
    <property type="entry name" value="OTU DOMAIN CONTAINING PROTEIN"/>
    <property type="match status" value="1"/>
</dbReference>
<feature type="compositionally biased region" description="Pro residues" evidence="1">
    <location>
        <begin position="416"/>
        <end position="430"/>
    </location>
</feature>
<dbReference type="InterPro" id="IPR003323">
    <property type="entry name" value="OTU_dom"/>
</dbReference>
<reference evidence="3" key="1">
    <citation type="journal article" date="2021" name="New Phytol.">
        <title>Evolutionary innovations through gain and loss of genes in the ectomycorrhizal Boletales.</title>
        <authorList>
            <person name="Wu G."/>
            <person name="Miyauchi S."/>
            <person name="Morin E."/>
            <person name="Kuo A."/>
            <person name="Drula E."/>
            <person name="Varga T."/>
            <person name="Kohler A."/>
            <person name="Feng B."/>
            <person name="Cao Y."/>
            <person name="Lipzen A."/>
            <person name="Daum C."/>
            <person name="Hundley H."/>
            <person name="Pangilinan J."/>
            <person name="Johnson J."/>
            <person name="Barry K."/>
            <person name="LaButti K."/>
            <person name="Ng V."/>
            <person name="Ahrendt S."/>
            <person name="Min B."/>
            <person name="Choi I.G."/>
            <person name="Park H."/>
            <person name="Plett J.M."/>
            <person name="Magnuson J."/>
            <person name="Spatafora J.W."/>
            <person name="Nagy L.G."/>
            <person name="Henrissat B."/>
            <person name="Grigoriev I.V."/>
            <person name="Yang Z.L."/>
            <person name="Xu J."/>
            <person name="Martin F.M."/>
        </authorList>
    </citation>
    <scope>NUCLEOTIDE SEQUENCE</scope>
    <source>
        <strain evidence="3">KKN 215</strain>
    </source>
</reference>
<feature type="compositionally biased region" description="Low complexity" evidence="1">
    <location>
        <begin position="263"/>
        <end position="276"/>
    </location>
</feature>
<dbReference type="Proteomes" id="UP000813824">
    <property type="component" value="Unassembled WGS sequence"/>
</dbReference>
<feature type="region of interest" description="Disordered" evidence="1">
    <location>
        <begin position="229"/>
        <end position="456"/>
    </location>
</feature>
<sequence length="498" mass="53985">MGHTKRRPPRPAPQARATRSKGRPLADPGENTQQLNEQLRALGLYAAPTLGDGNCLFRALSDQLYGTDSYHASLRQAICNWIQSHGDRYAPFVDDERGLDVHLECMRQQATYGGHLELSAFAHMTRRNVKVIQPGLVYVIEWNAGGDPATDQPPETTSQLSSTLPTPDNDTTLSCRDKRRAKRDGKRGHEKSLPELPEHSEAGSDHPIYVAYHDWEHFSSIRNLRGPHAGLPNVRETPIPDDDVATPPSPARKPVSKAKAKSVKPVSKSSYVKKAPTVADLAAPSPPLPLTPSQVPLPSSRSPSPDTFSQPPQSSHSSILASTSGHIMRTYRSPKRMFDESSASSEESQGIAKRAKPASQLSQLSHSDSLPVIAPTSTPHVDIDVDIDDPDMDTPSLSAASPASPASSSSLSSVPSPEPSPPPEVRPPSPQLTRRQRKQLGLPKPRSAVVGSAKASAGKIVIPGGKFKAKHKNEKDDEEWVRNGTGRVDVRGFRELKI</sequence>
<organism evidence="3 4">
    <name type="scientific">Cristinia sonorae</name>
    <dbReference type="NCBI Taxonomy" id="1940300"/>
    <lineage>
        <taxon>Eukaryota</taxon>
        <taxon>Fungi</taxon>
        <taxon>Dikarya</taxon>
        <taxon>Basidiomycota</taxon>
        <taxon>Agaricomycotina</taxon>
        <taxon>Agaricomycetes</taxon>
        <taxon>Agaricomycetidae</taxon>
        <taxon>Agaricales</taxon>
        <taxon>Pleurotineae</taxon>
        <taxon>Stephanosporaceae</taxon>
        <taxon>Cristinia</taxon>
    </lineage>
</organism>
<comment type="caution">
    <text evidence="3">The sequence shown here is derived from an EMBL/GenBank/DDBJ whole genome shotgun (WGS) entry which is preliminary data.</text>
</comment>
<dbReference type="SUPFAM" id="SSF54001">
    <property type="entry name" value="Cysteine proteinases"/>
    <property type="match status" value="1"/>
</dbReference>
<accession>A0A8K0UPH1</accession>
<dbReference type="EMBL" id="JAEVFJ010000013">
    <property type="protein sequence ID" value="KAH8101214.1"/>
    <property type="molecule type" value="Genomic_DNA"/>
</dbReference>
<feature type="compositionally biased region" description="Basic and acidic residues" evidence="1">
    <location>
        <begin position="190"/>
        <end position="204"/>
    </location>
</feature>
<protein>
    <recommendedName>
        <fullName evidence="2">OTU domain-containing protein</fullName>
    </recommendedName>
</protein>
<dbReference type="InterPro" id="IPR050704">
    <property type="entry name" value="Peptidase_C85-like"/>
</dbReference>
<dbReference type="OrthoDB" id="415023at2759"/>
<evidence type="ECO:0000259" key="2">
    <source>
        <dbReference type="PROSITE" id="PS50802"/>
    </source>
</evidence>